<proteinExistence type="predicted"/>
<evidence type="ECO:0000313" key="2">
    <source>
        <dbReference type="EMBL" id="NLR63689.1"/>
    </source>
</evidence>
<organism evidence="2 3">
    <name type="scientific">Chitinophaga varians</name>
    <dbReference type="NCBI Taxonomy" id="2202339"/>
    <lineage>
        <taxon>Bacteria</taxon>
        <taxon>Pseudomonadati</taxon>
        <taxon>Bacteroidota</taxon>
        <taxon>Chitinophagia</taxon>
        <taxon>Chitinophagales</taxon>
        <taxon>Chitinophagaceae</taxon>
        <taxon>Chitinophaga</taxon>
    </lineage>
</organism>
<dbReference type="EMBL" id="JABAIA010000001">
    <property type="protein sequence ID" value="NLR63689.1"/>
    <property type="molecule type" value="Genomic_DNA"/>
</dbReference>
<feature type="transmembrane region" description="Helical" evidence="1">
    <location>
        <begin position="84"/>
        <end position="103"/>
    </location>
</feature>
<dbReference type="AlphaFoldDB" id="A0A847R9C5"/>
<comment type="caution">
    <text evidence="2">The sequence shown here is derived from an EMBL/GenBank/DDBJ whole genome shotgun (WGS) entry which is preliminary data.</text>
</comment>
<dbReference type="RefSeq" id="WP_168869679.1">
    <property type="nucleotide sequence ID" value="NZ_JABAIA010000001.1"/>
</dbReference>
<keyword evidence="1" id="KW-0472">Membrane</keyword>
<evidence type="ECO:0000256" key="1">
    <source>
        <dbReference type="SAM" id="Phobius"/>
    </source>
</evidence>
<sequence>MRSAFLFLQELILLAIIFAYLAGVAAAAESATGALAAESAAGATAAAAESVTAGATGAAFIVSTVVAVESAAGVLPPLQATKNIPAAIANTNTFFIFSLFYFFKTAAKV</sequence>
<name>A0A847R9C5_9BACT</name>
<keyword evidence="3" id="KW-1185">Reference proteome</keyword>
<gene>
    <name evidence="2" type="ORF">HGH92_05150</name>
</gene>
<reference evidence="2 3" key="1">
    <citation type="submission" date="2020-04" db="EMBL/GenBank/DDBJ databases">
        <authorList>
            <person name="Yin C."/>
        </authorList>
    </citation>
    <scope>NUCLEOTIDE SEQUENCE [LARGE SCALE GENOMIC DNA]</scope>
    <source>
        <strain evidence="2 3">Ae27</strain>
    </source>
</reference>
<accession>A0A847R9C5</accession>
<evidence type="ECO:0000313" key="3">
    <source>
        <dbReference type="Proteomes" id="UP000570474"/>
    </source>
</evidence>
<keyword evidence="1" id="KW-1133">Transmembrane helix</keyword>
<keyword evidence="1" id="KW-0812">Transmembrane</keyword>
<dbReference type="Proteomes" id="UP000570474">
    <property type="component" value="Unassembled WGS sequence"/>
</dbReference>
<protein>
    <submittedName>
        <fullName evidence="2">Uncharacterized protein</fullName>
    </submittedName>
</protein>